<dbReference type="Gene3D" id="3.10.50.40">
    <property type="match status" value="1"/>
</dbReference>
<reference evidence="7" key="1">
    <citation type="submission" date="2016-10" db="EMBL/GenBank/DDBJ databases">
        <authorList>
            <person name="Varghese N."/>
            <person name="Submissions S."/>
        </authorList>
    </citation>
    <scope>NUCLEOTIDE SEQUENCE [LARGE SCALE GENOMIC DNA]</scope>
    <source>
        <strain evidence="7">2SM5</strain>
    </source>
</reference>
<keyword evidence="3" id="KW-0175">Coiled coil</keyword>
<dbReference type="Proteomes" id="UP000243426">
    <property type="component" value="Chromosome I"/>
</dbReference>
<keyword evidence="7" id="KW-1185">Reference proteome</keyword>
<dbReference type="PROSITE" id="PS01096">
    <property type="entry name" value="PPIC_PPIASE_1"/>
    <property type="match status" value="1"/>
</dbReference>
<gene>
    <name evidence="6" type="ORF">SAMN05216198_1405</name>
</gene>
<dbReference type="EMBL" id="LT629748">
    <property type="protein sequence ID" value="SDS19417.1"/>
    <property type="molecule type" value="Genomic_DNA"/>
</dbReference>
<name>A0A1H1Q814_9GAMM</name>
<keyword evidence="2 6" id="KW-0413">Isomerase</keyword>
<accession>A0A1H1Q814</accession>
<evidence type="ECO:0000256" key="4">
    <source>
        <dbReference type="SAM" id="MobiDB-lite"/>
    </source>
</evidence>
<evidence type="ECO:0000256" key="1">
    <source>
        <dbReference type="ARBA" id="ARBA00007656"/>
    </source>
</evidence>
<proteinExistence type="inferred from homology"/>
<dbReference type="SUPFAM" id="SSF54534">
    <property type="entry name" value="FKBP-like"/>
    <property type="match status" value="1"/>
</dbReference>
<comment type="similarity">
    <text evidence="1">Belongs to the PpiC/parvulin rotamase family.</text>
</comment>
<evidence type="ECO:0000259" key="5">
    <source>
        <dbReference type="PROSITE" id="PS50198"/>
    </source>
</evidence>
<protein>
    <submittedName>
        <fullName evidence="6">Parvulin-like peptidyl-prolyl isomerase</fullName>
    </submittedName>
</protein>
<evidence type="ECO:0000313" key="6">
    <source>
        <dbReference type="EMBL" id="SDS19417.1"/>
    </source>
</evidence>
<keyword evidence="2" id="KW-0697">Rotamase</keyword>
<evidence type="ECO:0000256" key="2">
    <source>
        <dbReference type="PROSITE-ProRule" id="PRU00278"/>
    </source>
</evidence>
<dbReference type="OrthoDB" id="5706698at2"/>
<dbReference type="GO" id="GO:0003755">
    <property type="term" value="F:peptidyl-prolyl cis-trans isomerase activity"/>
    <property type="evidence" value="ECO:0007669"/>
    <property type="project" value="UniProtKB-KW"/>
</dbReference>
<organism evidence="6 7">
    <name type="scientific">Halopseudomonas litoralis</name>
    <dbReference type="NCBI Taxonomy" id="797277"/>
    <lineage>
        <taxon>Bacteria</taxon>
        <taxon>Pseudomonadati</taxon>
        <taxon>Pseudomonadota</taxon>
        <taxon>Gammaproteobacteria</taxon>
        <taxon>Pseudomonadales</taxon>
        <taxon>Pseudomonadaceae</taxon>
        <taxon>Halopseudomonas</taxon>
    </lineage>
</organism>
<dbReference type="RefSeq" id="WP_090272656.1">
    <property type="nucleotide sequence ID" value="NZ_LT629748.1"/>
</dbReference>
<feature type="compositionally biased region" description="Polar residues" evidence="4">
    <location>
        <begin position="38"/>
        <end position="53"/>
    </location>
</feature>
<sequence length="319" mass="34171">MKTRNMILALVAVGVVVAIYMMDGSSSSADAVTHEVKSTQTKGGSGASDSSPVASLGSVSIEPEAVNDWLATLPAGMRSALQQNRDPLDQWLRNQLTEKALFAEAQAQEWSERPEIARAIELATREIVLRSYLDSVSQPAEDYPAAADMAAAYEQNKDQLVIPARYRVRQIYLAAPANDEAAVAAASQQANALVKQAKAKDADFAELARAHSHDMRSAALGGEIGFLPLAQLVPEVRPVVAGMKQGEVSEPVQTATGLHILMLEAVEEARNASLEEVDAQLRQALRQQRQAQVAQAYVEGVLSSSTLSIDGGQLTQLLE</sequence>
<dbReference type="InterPro" id="IPR050245">
    <property type="entry name" value="PrsA_foldase"/>
</dbReference>
<feature type="region of interest" description="Disordered" evidence="4">
    <location>
        <begin position="32"/>
        <end position="56"/>
    </location>
</feature>
<dbReference type="InterPro" id="IPR023058">
    <property type="entry name" value="PPIase_PpiC_CS"/>
</dbReference>
<feature type="domain" description="PpiC" evidence="5">
    <location>
        <begin position="163"/>
        <end position="265"/>
    </location>
</feature>
<dbReference type="STRING" id="797277.SAMN05216198_1405"/>
<dbReference type="PANTHER" id="PTHR47245">
    <property type="entry name" value="PEPTIDYLPROLYL ISOMERASE"/>
    <property type="match status" value="1"/>
</dbReference>
<dbReference type="Pfam" id="PF00639">
    <property type="entry name" value="Rotamase"/>
    <property type="match status" value="1"/>
</dbReference>
<dbReference type="PROSITE" id="PS50198">
    <property type="entry name" value="PPIC_PPIASE_2"/>
    <property type="match status" value="1"/>
</dbReference>
<evidence type="ECO:0000313" key="7">
    <source>
        <dbReference type="Proteomes" id="UP000243426"/>
    </source>
</evidence>
<dbReference type="AlphaFoldDB" id="A0A1H1Q814"/>
<feature type="coiled-coil region" evidence="3">
    <location>
        <begin position="263"/>
        <end position="294"/>
    </location>
</feature>
<evidence type="ECO:0000256" key="3">
    <source>
        <dbReference type="SAM" id="Coils"/>
    </source>
</evidence>
<dbReference type="InterPro" id="IPR046357">
    <property type="entry name" value="PPIase_dom_sf"/>
</dbReference>
<dbReference type="PANTHER" id="PTHR47245:SF3">
    <property type="entry name" value="PEPTIDYL-PROLYL CIS-TRANS ISOMERASE, PPIC-TYPE-RELATED"/>
    <property type="match status" value="1"/>
</dbReference>
<dbReference type="InterPro" id="IPR000297">
    <property type="entry name" value="PPIase_PpiC"/>
</dbReference>